<proteinExistence type="predicted"/>
<evidence type="ECO:0000313" key="3">
    <source>
        <dbReference type="EMBL" id="SIQ38001.1"/>
    </source>
</evidence>
<feature type="compositionally biased region" description="Polar residues" evidence="1">
    <location>
        <begin position="381"/>
        <end position="397"/>
    </location>
</feature>
<accession>A0ABY1JLC2</accession>
<keyword evidence="2" id="KW-1133">Transmembrane helix</keyword>
<feature type="region of interest" description="Disordered" evidence="1">
    <location>
        <begin position="376"/>
        <end position="397"/>
    </location>
</feature>
<keyword evidence="2" id="KW-0472">Membrane</keyword>
<protein>
    <submittedName>
        <fullName evidence="3">Uncharacterized protein</fullName>
    </submittedName>
</protein>
<dbReference type="EMBL" id="FTNK01000001">
    <property type="protein sequence ID" value="SIQ38001.1"/>
    <property type="molecule type" value="Genomic_DNA"/>
</dbReference>
<gene>
    <name evidence="3" type="ORF">SAMN05421578_101505</name>
</gene>
<keyword evidence="2" id="KW-0812">Transmembrane</keyword>
<name>A0ABY1JLC2_9BACL</name>
<evidence type="ECO:0000256" key="2">
    <source>
        <dbReference type="SAM" id="Phobius"/>
    </source>
</evidence>
<sequence>MSSWISNLFISITFVLLQPNKPYIMVIPIKKARRELSNEKLGLNILILGLYGFPFVYFSMYKDFSNGSMIGYLLMLIVVSMVAFFATFIISVTSLIIGNIVSTVLSYYFIHNMTANVLWGSYFSPLMPSQLFILVSILMLIPQLIAIILARIIKKKRPTVFSRWVYLLIVVTSLSLLLWLVNVLFDNIRHQRIMDAAALNTSASFAVQEAIEVTRMYKEPFQPVYIEPVSNGVLVLHRRFFKEDGFDVNVEFLRWTWQGWKWTWGGWYEGGVGVEPNGLFVAYLQNLDDYLQTTTPFPILFGAVTNKDIKNLRITDGASYNKEVSLIIDPRNPNDHQRTWFAKIPRGADKELTITGFGANGERITERTLIRDEFLTDEEQSTAGTTSSILTTENQTE</sequence>
<organism evidence="3 4">
    <name type="scientific">Paenibacillus macquariensis</name>
    <dbReference type="NCBI Taxonomy" id="948756"/>
    <lineage>
        <taxon>Bacteria</taxon>
        <taxon>Bacillati</taxon>
        <taxon>Bacillota</taxon>
        <taxon>Bacilli</taxon>
        <taxon>Bacillales</taxon>
        <taxon>Paenibacillaceae</taxon>
        <taxon>Paenibacillus</taxon>
    </lineage>
</organism>
<feature type="transmembrane region" description="Helical" evidence="2">
    <location>
        <begin position="164"/>
        <end position="185"/>
    </location>
</feature>
<reference evidence="3 4" key="1">
    <citation type="submission" date="2017-01" db="EMBL/GenBank/DDBJ databases">
        <authorList>
            <person name="Varghese N."/>
            <person name="Submissions S."/>
        </authorList>
    </citation>
    <scope>NUCLEOTIDE SEQUENCE [LARGE SCALE GENOMIC DNA]</scope>
    <source>
        <strain evidence="3 4">ATCC 23464</strain>
    </source>
</reference>
<keyword evidence="4" id="KW-1185">Reference proteome</keyword>
<evidence type="ECO:0000313" key="4">
    <source>
        <dbReference type="Proteomes" id="UP000186666"/>
    </source>
</evidence>
<feature type="transmembrane region" description="Helical" evidence="2">
    <location>
        <begin position="130"/>
        <end position="152"/>
    </location>
</feature>
<dbReference type="Proteomes" id="UP000186666">
    <property type="component" value="Unassembled WGS sequence"/>
</dbReference>
<evidence type="ECO:0000256" key="1">
    <source>
        <dbReference type="SAM" id="MobiDB-lite"/>
    </source>
</evidence>
<comment type="caution">
    <text evidence="3">The sequence shown here is derived from an EMBL/GenBank/DDBJ whole genome shotgun (WGS) entry which is preliminary data.</text>
</comment>
<feature type="transmembrane region" description="Helical" evidence="2">
    <location>
        <begin position="41"/>
        <end position="60"/>
    </location>
</feature>
<feature type="transmembrane region" description="Helical" evidence="2">
    <location>
        <begin position="72"/>
        <end position="97"/>
    </location>
</feature>
<feature type="transmembrane region" description="Helical" evidence="2">
    <location>
        <begin position="104"/>
        <end position="124"/>
    </location>
</feature>